<feature type="region of interest" description="Actin-binding" evidence="10">
    <location>
        <begin position="705"/>
        <end position="727"/>
    </location>
</feature>
<dbReference type="CDD" id="cd15480">
    <property type="entry name" value="fMyo2p_CBD"/>
    <property type="match status" value="1"/>
</dbReference>
<accession>A0AA38HAC7</accession>
<feature type="compositionally biased region" description="Basic and acidic residues" evidence="12">
    <location>
        <begin position="233"/>
        <end position="248"/>
    </location>
</feature>
<gene>
    <name evidence="15" type="ORF">MKK02DRAFT_36721</name>
</gene>
<keyword evidence="6 11" id="KW-0175">Coiled coil</keyword>
<keyword evidence="3 10" id="KW-0547">Nucleotide-binding</keyword>
<evidence type="ECO:0000256" key="8">
    <source>
        <dbReference type="ARBA" id="ARBA00023175"/>
    </source>
</evidence>
<evidence type="ECO:0000256" key="7">
    <source>
        <dbReference type="ARBA" id="ARBA00023123"/>
    </source>
</evidence>
<dbReference type="PROSITE" id="PS51456">
    <property type="entry name" value="MYOSIN_MOTOR"/>
    <property type="match status" value="1"/>
</dbReference>
<dbReference type="GO" id="GO:0007015">
    <property type="term" value="P:actin filament organization"/>
    <property type="evidence" value="ECO:0007669"/>
    <property type="project" value="TreeGrafter"/>
</dbReference>
<dbReference type="EMBL" id="JAKWFO010000005">
    <property type="protein sequence ID" value="KAI9635486.1"/>
    <property type="molecule type" value="Genomic_DNA"/>
</dbReference>
<dbReference type="GO" id="GO:0016020">
    <property type="term" value="C:membrane"/>
    <property type="evidence" value="ECO:0007669"/>
    <property type="project" value="TreeGrafter"/>
</dbReference>
<evidence type="ECO:0000256" key="1">
    <source>
        <dbReference type="ARBA" id="ARBA00008314"/>
    </source>
</evidence>
<evidence type="ECO:0000256" key="6">
    <source>
        <dbReference type="ARBA" id="ARBA00023054"/>
    </source>
</evidence>
<dbReference type="Pfam" id="PF00612">
    <property type="entry name" value="IQ"/>
    <property type="match status" value="3"/>
</dbReference>
<dbReference type="Gene3D" id="1.20.5.190">
    <property type="match status" value="3"/>
</dbReference>
<dbReference type="InterPro" id="IPR036961">
    <property type="entry name" value="Kinesin_motor_dom_sf"/>
</dbReference>
<evidence type="ECO:0000256" key="10">
    <source>
        <dbReference type="PROSITE-ProRule" id="PRU00782"/>
    </source>
</evidence>
<evidence type="ECO:0000256" key="5">
    <source>
        <dbReference type="ARBA" id="ARBA00022860"/>
    </source>
</evidence>
<feature type="binding site" evidence="10">
    <location>
        <begin position="201"/>
        <end position="208"/>
    </location>
    <ligand>
        <name>ATP</name>
        <dbReference type="ChEBI" id="CHEBI:30616"/>
    </ligand>
</feature>
<dbReference type="InterPro" id="IPR000048">
    <property type="entry name" value="IQ_motif_EF-hand-BS"/>
</dbReference>
<dbReference type="PRINTS" id="PR00193">
    <property type="entry name" value="MYOSINHEAVY"/>
</dbReference>
<dbReference type="Pfam" id="PF01843">
    <property type="entry name" value="DIL"/>
    <property type="match status" value="1"/>
</dbReference>
<comment type="caution">
    <text evidence="15">The sequence shown here is derived from an EMBL/GenBank/DDBJ whole genome shotgun (WGS) entry which is preliminary data.</text>
</comment>
<dbReference type="PANTHER" id="PTHR13140:SF706">
    <property type="entry name" value="DILUTE CLASS UNCONVENTIONAL MYOSIN, ISOFORM C"/>
    <property type="match status" value="1"/>
</dbReference>
<dbReference type="PROSITE" id="PS51126">
    <property type="entry name" value="DILUTE"/>
    <property type="match status" value="1"/>
</dbReference>
<keyword evidence="2" id="KW-0677">Repeat</keyword>
<dbReference type="Gene3D" id="1.20.58.530">
    <property type="match status" value="1"/>
</dbReference>
<protein>
    <submittedName>
        <fullName evidence="15">P-loop containing nucleoside triphosphate hydrolase protein</fullName>
    </submittedName>
</protein>
<dbReference type="RefSeq" id="XP_052945263.1">
    <property type="nucleotide sequence ID" value="XM_053089484.1"/>
</dbReference>
<dbReference type="PROSITE" id="PS50096">
    <property type="entry name" value="IQ"/>
    <property type="match status" value="3"/>
</dbReference>
<dbReference type="GO" id="GO:0000146">
    <property type="term" value="F:microfilament motor activity"/>
    <property type="evidence" value="ECO:0007669"/>
    <property type="project" value="TreeGrafter"/>
</dbReference>
<dbReference type="SMART" id="SM01132">
    <property type="entry name" value="DIL"/>
    <property type="match status" value="1"/>
</dbReference>
<keyword evidence="7 10" id="KW-0518">Myosin</keyword>
<keyword evidence="8 10" id="KW-0505">Motor protein</keyword>
<keyword evidence="16" id="KW-1185">Reference proteome</keyword>
<dbReference type="CDD" id="cd01380">
    <property type="entry name" value="MYSc_Myo5"/>
    <property type="match status" value="1"/>
</dbReference>
<dbReference type="Gene3D" id="1.10.10.820">
    <property type="match status" value="1"/>
</dbReference>
<dbReference type="FunFam" id="1.20.5.190:FF:000001">
    <property type="entry name" value="unconventional myosin-Va"/>
    <property type="match status" value="1"/>
</dbReference>
<feature type="region of interest" description="Disordered" evidence="12">
    <location>
        <begin position="1138"/>
        <end position="1191"/>
    </location>
</feature>
<evidence type="ECO:0000256" key="3">
    <source>
        <dbReference type="ARBA" id="ARBA00022741"/>
    </source>
</evidence>
<sequence length="1640" mass="182556">MATTYQKGTQVWLADSPTSWIPGTITSIALPADEDPKGEVSLVVAYDQGTSDSPESKTLKFSLEALTAATAAANGGQSPTAAPGQDVIPPLRNPPILESAEDLSALSNLNEPSVLHAIATRYSQRLPYTFSGIVLVALNPFSPLSIYGPEIIQAYSGRKKGELEPHLFAIAEEALDCMRRGTGGGGTDQTGAGDQTIVVSGESGAGKTVSAKFILRYFASVDDPAKASGSSRRRAEGGGEEEKMSETERQILASNPIMEAFGNAKTTRNDNSSRFGKYIEVLFDNTHEIVGARIRTYLLERSRLVYQPESERNYHIFYQLLAGAPSKEKKDLSLSTNPSDFAYLAGGGPSSTPIPGVDDAKEFRDTQTALSTVGIAVERQWHVFKLLAALLHLGNIKITQSRTDAVLADDDASLELATQLLGLPGAEFKKWTIKKQLTTRSEKIVTALGSAAASVVRDSVAKFVYSCLFDWLVGVVNESLCGEGKAERSTKFIGVLDIYGFEHFKKNSFEQFCINWANEKLQQEFNAHVFKLEQEEYVREQINWTFIDFSDNQACIDIIEGKMGILTLLDEESRLPAGADASLATKLHSQLAKPENNKVFKKPRFNQNAFTIAHYALDVTYDVEGFIDKNRDTVPDEHLALLQGSSNEFLREVLDAALSAANTAKANGDVKPTAAATAAPAPGPGKRAGATARKPTLGSIFKHSLISLMDTINHTNVHYIRCIKPNEAKKAWVFESNQVLSQLRACGVLETIRISCAGYPSRWTFAEFAERYYMLIPSKEWQGNDDVRSLCSLILQRTLPEDDRYQIGLTKIFFRAGMLALLESQRTNRINQLVTLVQKNVRRRIAYKRYQEMRKASVRIQAWWRGVMARKAYQDLRRQAAATLIQRQVRGWLARRDYVRTRDAVVRIQAVVRGFIARKESRQAKIDNAVILLQSLWRGRPVLARRQAKSEVCKVVLLQSVYRRKLAVKELKGLKAEAKSATKFKEISYHLENKVVELTQNLQKRAAENKELTSRMSTLEHQIVQWQTRHDEATTKSRELEEKLAVPTVPVSQFEVAVKAKTEAEERLRLAVKQAEEKEAERTKLAEQLQRMAADLDTKAAAHESEVAKSTEAATSMSALRAELTALKEQMSRTNAMNALTRGQREPPTSPTLPNGLRQLDGSTGSGPSAPRRRQRRHSTGHGATGMHARKLSHDEIMAIKKANANPRAVSVMFPHDAAPLRPRDSNGLPTVVDSPSDEISRLLTDEVALDDDVLQGLINDLRIPAPSSHNPPLAKEVIFPAHLISLISNEMWKLGMIPESERFLANVMQTVQAYVMQFKGEDVIQPGIFWLTNVHEILSFICIAEADAKQGIAPGNDDNSGRPLDWELYERLVEVVKHDLDSLEYNIYHTCMLEIKRVMQKLIIPALIESQALPGFITSDGHGRMFSKFIGMSASQAPTATMDDILNLLNAVWKCLKSYYVEESVMQQVVTELLKLIGQVAFNDLIMRRNFCSWKRAMQIQYNITRIEEWCKAHDIPEGLLQLEHLMQATKLLQLKKASMGDIEILFDVCWILSPSQIQKLIAQYHNADYEAPITSDILKAVAARVKPDDKSDQLLLAPETDEVGPYQLPQPREIAGLETYVPAWLSVPLVRRLATFVA</sequence>
<dbReference type="PANTHER" id="PTHR13140">
    <property type="entry name" value="MYOSIN"/>
    <property type="match status" value="1"/>
</dbReference>
<dbReference type="GO" id="GO:0005737">
    <property type="term" value="C:cytoplasm"/>
    <property type="evidence" value="ECO:0007669"/>
    <property type="project" value="TreeGrafter"/>
</dbReference>
<feature type="region of interest" description="Disordered" evidence="12">
    <location>
        <begin position="670"/>
        <end position="692"/>
    </location>
</feature>
<evidence type="ECO:0000256" key="11">
    <source>
        <dbReference type="SAM" id="Coils"/>
    </source>
</evidence>
<dbReference type="GO" id="GO:0016787">
    <property type="term" value="F:hydrolase activity"/>
    <property type="evidence" value="ECO:0007669"/>
    <property type="project" value="UniProtKB-KW"/>
</dbReference>
<comment type="similarity">
    <text evidence="1 10">Belongs to the TRAFAC class myosin-kinesin ATPase superfamily. Myosin family.</text>
</comment>
<keyword evidence="9 10" id="KW-0009">Actin-binding</keyword>
<dbReference type="InterPro" id="IPR046943">
    <property type="entry name" value="Fungal_Myo2/2A_CBD"/>
</dbReference>
<dbReference type="GO" id="GO:0051015">
    <property type="term" value="F:actin filament binding"/>
    <property type="evidence" value="ECO:0007669"/>
    <property type="project" value="TreeGrafter"/>
</dbReference>
<dbReference type="InterPro" id="IPR002710">
    <property type="entry name" value="Dilute_dom"/>
</dbReference>
<evidence type="ECO:0000313" key="15">
    <source>
        <dbReference type="EMBL" id="KAI9635486.1"/>
    </source>
</evidence>
<evidence type="ECO:0000256" key="9">
    <source>
        <dbReference type="ARBA" id="ARBA00023203"/>
    </source>
</evidence>
<feature type="domain" description="Dilute" evidence="13">
    <location>
        <begin position="1306"/>
        <end position="1589"/>
    </location>
</feature>
<dbReference type="InterPro" id="IPR001609">
    <property type="entry name" value="Myosin_head_motor_dom-like"/>
</dbReference>
<dbReference type="GO" id="GO:0005524">
    <property type="term" value="F:ATP binding"/>
    <property type="evidence" value="ECO:0007669"/>
    <property type="project" value="UniProtKB-UniRule"/>
</dbReference>
<dbReference type="InterPro" id="IPR027417">
    <property type="entry name" value="P-loop_NTPase"/>
</dbReference>
<keyword evidence="15" id="KW-0378">Hydrolase</keyword>
<keyword evidence="5" id="KW-0112">Calmodulin-binding</keyword>
<evidence type="ECO:0000259" key="14">
    <source>
        <dbReference type="PROSITE" id="PS51456"/>
    </source>
</evidence>
<dbReference type="Pfam" id="PF00063">
    <property type="entry name" value="Myosin_head"/>
    <property type="match status" value="1"/>
</dbReference>
<name>A0AA38HAC7_9TREE</name>
<evidence type="ECO:0000256" key="12">
    <source>
        <dbReference type="SAM" id="MobiDB-lite"/>
    </source>
</evidence>
<dbReference type="Gene3D" id="3.40.850.10">
    <property type="entry name" value="Kinesin motor domain"/>
    <property type="match status" value="1"/>
</dbReference>
<feature type="compositionally biased region" description="Basic residues" evidence="12">
    <location>
        <begin position="1171"/>
        <end position="1180"/>
    </location>
</feature>
<feature type="domain" description="Myosin motor" evidence="14">
    <location>
        <begin position="98"/>
        <end position="827"/>
    </location>
</feature>
<dbReference type="GeneID" id="77728689"/>
<dbReference type="SMART" id="SM00015">
    <property type="entry name" value="IQ"/>
    <property type="match status" value="6"/>
</dbReference>
<proteinExistence type="inferred from homology"/>
<dbReference type="SMART" id="SM00242">
    <property type="entry name" value="MYSc"/>
    <property type="match status" value="1"/>
</dbReference>
<feature type="region of interest" description="Disordered" evidence="12">
    <location>
        <begin position="224"/>
        <end position="248"/>
    </location>
</feature>
<dbReference type="Gene3D" id="6.20.240.20">
    <property type="match status" value="1"/>
</dbReference>
<feature type="coiled-coil region" evidence="11">
    <location>
        <begin position="995"/>
        <end position="1137"/>
    </location>
</feature>
<dbReference type="InterPro" id="IPR036103">
    <property type="entry name" value="MYSc_Myo5"/>
</dbReference>
<organism evidence="15 16">
    <name type="scientific">Dioszegia hungarica</name>
    <dbReference type="NCBI Taxonomy" id="4972"/>
    <lineage>
        <taxon>Eukaryota</taxon>
        <taxon>Fungi</taxon>
        <taxon>Dikarya</taxon>
        <taxon>Basidiomycota</taxon>
        <taxon>Agaricomycotina</taxon>
        <taxon>Tremellomycetes</taxon>
        <taxon>Tremellales</taxon>
        <taxon>Bulleribasidiaceae</taxon>
        <taxon>Dioszegia</taxon>
    </lineage>
</organism>
<dbReference type="CDD" id="cd23766">
    <property type="entry name" value="IQCG"/>
    <property type="match status" value="1"/>
</dbReference>
<dbReference type="GO" id="GO:0005516">
    <property type="term" value="F:calmodulin binding"/>
    <property type="evidence" value="ECO:0007669"/>
    <property type="project" value="UniProtKB-KW"/>
</dbReference>
<evidence type="ECO:0000259" key="13">
    <source>
        <dbReference type="PROSITE" id="PS51126"/>
    </source>
</evidence>
<dbReference type="SUPFAM" id="SSF52540">
    <property type="entry name" value="P-loop containing nucleoside triphosphate hydrolases"/>
    <property type="match status" value="2"/>
</dbReference>
<reference evidence="15" key="1">
    <citation type="journal article" date="2022" name="G3 (Bethesda)">
        <title>High quality genome of the basidiomycete yeast Dioszegia hungarica PDD-24b-2 isolated from cloud water.</title>
        <authorList>
            <person name="Jarrige D."/>
            <person name="Haridas S."/>
            <person name="Bleykasten-Grosshans C."/>
            <person name="Joly M."/>
            <person name="Nadalig T."/>
            <person name="Sancelme M."/>
            <person name="Vuilleumier S."/>
            <person name="Grigoriev I.V."/>
            <person name="Amato P."/>
            <person name="Bringel F."/>
        </authorList>
    </citation>
    <scope>NUCLEOTIDE SEQUENCE</scope>
    <source>
        <strain evidence="15">PDD-24b-2</strain>
    </source>
</reference>
<evidence type="ECO:0000313" key="16">
    <source>
        <dbReference type="Proteomes" id="UP001164286"/>
    </source>
</evidence>
<dbReference type="FunFam" id="1.10.10.820:FF:000001">
    <property type="entry name" value="Myosin heavy chain"/>
    <property type="match status" value="1"/>
</dbReference>
<evidence type="ECO:0000256" key="2">
    <source>
        <dbReference type="ARBA" id="ARBA00022737"/>
    </source>
</evidence>
<dbReference type="Gene3D" id="1.20.120.720">
    <property type="entry name" value="Myosin VI head, motor domain, U50 subdomain"/>
    <property type="match status" value="1"/>
</dbReference>
<dbReference type="GO" id="GO:0016459">
    <property type="term" value="C:myosin complex"/>
    <property type="evidence" value="ECO:0007669"/>
    <property type="project" value="UniProtKB-KW"/>
</dbReference>
<keyword evidence="4 10" id="KW-0067">ATP-binding</keyword>
<dbReference type="Proteomes" id="UP001164286">
    <property type="component" value="Unassembled WGS sequence"/>
</dbReference>
<evidence type="ECO:0000256" key="4">
    <source>
        <dbReference type="ARBA" id="ARBA00022840"/>
    </source>
</evidence>